<dbReference type="SMART" id="SM00939">
    <property type="entry name" value="PepX_C"/>
    <property type="match status" value="1"/>
</dbReference>
<comment type="caution">
    <text evidence="4">The sequence shown here is derived from an EMBL/GenBank/DDBJ whole genome shotgun (WGS) entry which is preliminary data.</text>
</comment>
<dbReference type="SUPFAM" id="SSF49785">
    <property type="entry name" value="Galactose-binding domain-like"/>
    <property type="match status" value="1"/>
</dbReference>
<evidence type="ECO:0000256" key="2">
    <source>
        <dbReference type="SAM" id="SignalP"/>
    </source>
</evidence>
<dbReference type="Pfam" id="PF08530">
    <property type="entry name" value="PepX_C"/>
    <property type="match status" value="1"/>
</dbReference>
<dbReference type="InterPro" id="IPR013736">
    <property type="entry name" value="Xaa-Pro_dipept_C"/>
</dbReference>
<keyword evidence="1" id="KW-0378">Hydrolase</keyword>
<dbReference type="InterPro" id="IPR029058">
    <property type="entry name" value="AB_hydrolase_fold"/>
</dbReference>
<protein>
    <recommendedName>
        <fullName evidence="3">Xaa-Pro dipeptidyl-peptidase C-terminal domain-containing protein</fullName>
    </recommendedName>
</protein>
<keyword evidence="2" id="KW-0732">Signal</keyword>
<dbReference type="Gene3D" id="3.40.50.1820">
    <property type="entry name" value="alpha/beta hydrolase"/>
    <property type="match status" value="1"/>
</dbReference>
<dbReference type="EMBL" id="BAABGY010000016">
    <property type="protein sequence ID" value="GAA4342467.1"/>
    <property type="molecule type" value="Genomic_DNA"/>
</dbReference>
<accession>A0ABP8HQ45</accession>
<evidence type="ECO:0000259" key="3">
    <source>
        <dbReference type="SMART" id="SM00939"/>
    </source>
</evidence>
<dbReference type="Pfam" id="PF02129">
    <property type="entry name" value="Peptidase_S15"/>
    <property type="match status" value="1"/>
</dbReference>
<dbReference type="InterPro" id="IPR008979">
    <property type="entry name" value="Galactose-bd-like_sf"/>
</dbReference>
<feature type="domain" description="Xaa-Pro dipeptidyl-peptidase C-terminal" evidence="3">
    <location>
        <begin position="528"/>
        <end position="766"/>
    </location>
</feature>
<keyword evidence="5" id="KW-1185">Reference proteome</keyword>
<organism evidence="4 5">
    <name type="scientific">Flaviaesturariibacter amylovorans</name>
    <dbReference type="NCBI Taxonomy" id="1084520"/>
    <lineage>
        <taxon>Bacteria</taxon>
        <taxon>Pseudomonadati</taxon>
        <taxon>Bacteroidota</taxon>
        <taxon>Chitinophagia</taxon>
        <taxon>Chitinophagales</taxon>
        <taxon>Chitinophagaceae</taxon>
        <taxon>Flaviaestuariibacter</taxon>
    </lineage>
</organism>
<name>A0ABP8HQ45_9BACT</name>
<evidence type="ECO:0000256" key="1">
    <source>
        <dbReference type="ARBA" id="ARBA00022801"/>
    </source>
</evidence>
<evidence type="ECO:0000313" key="5">
    <source>
        <dbReference type="Proteomes" id="UP001501725"/>
    </source>
</evidence>
<evidence type="ECO:0000313" key="4">
    <source>
        <dbReference type="EMBL" id="GAA4342467.1"/>
    </source>
</evidence>
<dbReference type="Gene3D" id="1.10.3020.10">
    <property type="entry name" value="alpha-amino acid ester hydrolase ( Helical cap domain)"/>
    <property type="match status" value="1"/>
</dbReference>
<dbReference type="SUPFAM" id="SSF53474">
    <property type="entry name" value="alpha/beta-Hydrolases"/>
    <property type="match status" value="1"/>
</dbReference>
<dbReference type="NCBIfam" id="TIGR00976">
    <property type="entry name" value="CocE_NonD"/>
    <property type="match status" value="1"/>
</dbReference>
<feature type="signal peptide" evidence="2">
    <location>
        <begin position="1"/>
        <end position="18"/>
    </location>
</feature>
<dbReference type="InterPro" id="IPR000383">
    <property type="entry name" value="Xaa-Pro-like_dom"/>
</dbReference>
<sequence length="770" mass="86347">MRLLLLVFALLALQPAGAQDTLSNGDFHRLAYDLPADLRADDSAALVLQFRSVAPRLQADVAPFLRKPLRDSGLLAEVMTAAVIARLYGDDPDGAIRLIDSARQYLYKQRFALPTLFLERAYAEALRAQRRGGAFADAFADALYAGLQLIEPAFRKDVSATLKARYLPESGAKLGATARSFVESSLKARTPMEIYNMPYVMQLFLQRHLIGTYGNRMQEVLRRVSPEAVLQTSVQIPMRDGVRLHGLLFRDSAALGPVPVVIMQSPYPTGNEGRSGNIYAVNGYAMLYVDCRGRGKSEGTFFPYENDARDYYDIIDWAVKQPWCNGKAATSGGSYVGFTQWQAIRTEYRHPALKAINPMVSVGFGVDFPRISGSFYPYILRWATYVQGATLNSALFENNHFWQQKEWEWYRNRIPFARFDSVAGLSSPYFTRWLQHPDFDEYWRNILPKEADYRALDIPVLTTTGYYDGDQLGALHYYGQHLQHRPKSPHYLIIGPFDHSGAQWMPAASQAGRLIDREAQIPLYKYVIGWFDWALKGTPLPAFFRDKAMYYDPAGRNWKGAPSLFRSTGDSLRLHLSAPAAATGATLLPARGRDSSFAYTHDLFSVRDSASFFAPAYDSAWYAFNPGLRFESAPLDRDYVLTGACTAQLLAAISTPDADLHVNWILVHPSGKLDVLADDALRLRYRRGDGRAVLMRPGVPDLLPFRTAFYNVQHLPKGARLRLEVRLRNDAGTEKNWGFGGVVSEERATGPRPIELRVFARGSSVAIPVQ</sequence>
<dbReference type="RefSeq" id="WP_345257909.1">
    <property type="nucleotide sequence ID" value="NZ_BAABGY010000016.1"/>
</dbReference>
<reference evidence="5" key="1">
    <citation type="journal article" date="2019" name="Int. J. Syst. Evol. Microbiol.">
        <title>The Global Catalogue of Microorganisms (GCM) 10K type strain sequencing project: providing services to taxonomists for standard genome sequencing and annotation.</title>
        <authorList>
            <consortium name="The Broad Institute Genomics Platform"/>
            <consortium name="The Broad Institute Genome Sequencing Center for Infectious Disease"/>
            <person name="Wu L."/>
            <person name="Ma J."/>
        </authorList>
    </citation>
    <scope>NUCLEOTIDE SEQUENCE [LARGE SCALE GENOMIC DNA]</scope>
    <source>
        <strain evidence="5">JCM 17919</strain>
    </source>
</reference>
<proteinExistence type="predicted"/>
<dbReference type="InterPro" id="IPR005674">
    <property type="entry name" value="CocE/Ser_esterase"/>
</dbReference>
<feature type="chain" id="PRO_5047520252" description="Xaa-Pro dipeptidyl-peptidase C-terminal domain-containing protein" evidence="2">
    <location>
        <begin position="19"/>
        <end position="770"/>
    </location>
</feature>
<dbReference type="Gene3D" id="2.60.120.260">
    <property type="entry name" value="Galactose-binding domain-like"/>
    <property type="match status" value="1"/>
</dbReference>
<dbReference type="Proteomes" id="UP001501725">
    <property type="component" value="Unassembled WGS sequence"/>
</dbReference>
<gene>
    <name evidence="4" type="ORF">GCM10023184_41970</name>
</gene>